<dbReference type="Pfam" id="PF11807">
    <property type="entry name" value="UstYa"/>
    <property type="match status" value="1"/>
</dbReference>
<proteinExistence type="inferred from homology"/>
<dbReference type="EMBL" id="JARJCN010000001">
    <property type="protein sequence ID" value="KAJ7104128.1"/>
    <property type="molecule type" value="Genomic_DNA"/>
</dbReference>
<dbReference type="Proteomes" id="UP001222325">
    <property type="component" value="Unassembled WGS sequence"/>
</dbReference>
<dbReference type="PANTHER" id="PTHR33365">
    <property type="entry name" value="YALI0B05434P"/>
    <property type="match status" value="1"/>
</dbReference>
<name>A0AAD6XWJ4_9AGAR</name>
<dbReference type="GO" id="GO:0043386">
    <property type="term" value="P:mycotoxin biosynthetic process"/>
    <property type="evidence" value="ECO:0007669"/>
    <property type="project" value="InterPro"/>
</dbReference>
<evidence type="ECO:0000313" key="4">
    <source>
        <dbReference type="Proteomes" id="UP001222325"/>
    </source>
</evidence>
<dbReference type="PANTHER" id="PTHR33365:SF4">
    <property type="entry name" value="CYCLOCHLOROTINE BIOSYNTHESIS PROTEIN O"/>
    <property type="match status" value="1"/>
</dbReference>
<gene>
    <name evidence="3" type="ORF">B0H15DRAFT_765969</name>
</gene>
<keyword evidence="4" id="KW-1185">Reference proteome</keyword>
<comment type="caution">
    <text evidence="3">The sequence shown here is derived from an EMBL/GenBank/DDBJ whole genome shotgun (WGS) entry which is preliminary data.</text>
</comment>
<accession>A0AAD6XWJ4</accession>
<organism evidence="3 4">
    <name type="scientific">Mycena belliarum</name>
    <dbReference type="NCBI Taxonomy" id="1033014"/>
    <lineage>
        <taxon>Eukaryota</taxon>
        <taxon>Fungi</taxon>
        <taxon>Dikarya</taxon>
        <taxon>Basidiomycota</taxon>
        <taxon>Agaricomycotina</taxon>
        <taxon>Agaricomycetes</taxon>
        <taxon>Agaricomycetidae</taxon>
        <taxon>Agaricales</taxon>
        <taxon>Marasmiineae</taxon>
        <taxon>Mycenaceae</taxon>
        <taxon>Mycena</taxon>
    </lineage>
</organism>
<protein>
    <recommendedName>
        <fullName evidence="5">Tat pathway signal sequence protein</fullName>
    </recommendedName>
</protein>
<evidence type="ECO:0000256" key="2">
    <source>
        <dbReference type="ARBA" id="ARBA00035112"/>
    </source>
</evidence>
<dbReference type="InterPro" id="IPR021765">
    <property type="entry name" value="UstYa-like"/>
</dbReference>
<evidence type="ECO:0000313" key="3">
    <source>
        <dbReference type="EMBL" id="KAJ7104128.1"/>
    </source>
</evidence>
<evidence type="ECO:0008006" key="5">
    <source>
        <dbReference type="Google" id="ProtNLM"/>
    </source>
</evidence>
<sequence>MEAVEYHNVRFNGHLTLGSQYRGPPSVSVDSAWDRISENNTLRPIRISDEELKKMYKSGRPSNVQFSQESGGGSLGSIEVFHQLHCLNMLRKFTYKDHYPDVKNLELKRPEFFRDHLDHCIEIIRQNLMCASDVGVITYDWIKGWDRPFPDLNTWHQCRNFDRILEWSYNHRVHIPGSEMKRLGNEVDLAEPPM</sequence>
<comment type="pathway">
    <text evidence="1">Mycotoxin biosynthesis.</text>
</comment>
<evidence type="ECO:0000256" key="1">
    <source>
        <dbReference type="ARBA" id="ARBA00004685"/>
    </source>
</evidence>
<comment type="similarity">
    <text evidence="2">Belongs to the ustYa family.</text>
</comment>
<dbReference type="AlphaFoldDB" id="A0AAD6XWJ4"/>
<reference evidence="3" key="1">
    <citation type="submission" date="2023-03" db="EMBL/GenBank/DDBJ databases">
        <title>Massive genome expansion in bonnet fungi (Mycena s.s.) driven by repeated elements and novel gene families across ecological guilds.</title>
        <authorList>
            <consortium name="Lawrence Berkeley National Laboratory"/>
            <person name="Harder C.B."/>
            <person name="Miyauchi S."/>
            <person name="Viragh M."/>
            <person name="Kuo A."/>
            <person name="Thoen E."/>
            <person name="Andreopoulos B."/>
            <person name="Lu D."/>
            <person name="Skrede I."/>
            <person name="Drula E."/>
            <person name="Henrissat B."/>
            <person name="Morin E."/>
            <person name="Kohler A."/>
            <person name="Barry K."/>
            <person name="LaButti K."/>
            <person name="Morin E."/>
            <person name="Salamov A."/>
            <person name="Lipzen A."/>
            <person name="Mereny Z."/>
            <person name="Hegedus B."/>
            <person name="Baldrian P."/>
            <person name="Stursova M."/>
            <person name="Weitz H."/>
            <person name="Taylor A."/>
            <person name="Grigoriev I.V."/>
            <person name="Nagy L.G."/>
            <person name="Martin F."/>
            <person name="Kauserud H."/>
        </authorList>
    </citation>
    <scope>NUCLEOTIDE SEQUENCE</scope>
    <source>
        <strain evidence="3">CBHHK173m</strain>
    </source>
</reference>